<proteinExistence type="inferred from homology"/>
<dbReference type="CDD" id="cd00875">
    <property type="entry name" value="RNA_Cyclase_Class_I"/>
    <property type="match status" value="1"/>
</dbReference>
<dbReference type="InterPro" id="IPR036553">
    <property type="entry name" value="RPTC_insert"/>
</dbReference>
<dbReference type="InterPro" id="IPR013791">
    <property type="entry name" value="RNA3'-term_phos_cycl_insert"/>
</dbReference>
<accession>A0A915JZ38</accession>
<evidence type="ECO:0000259" key="6">
    <source>
        <dbReference type="Pfam" id="PF05189"/>
    </source>
</evidence>
<name>A0A915JZ38_ROMCU</name>
<evidence type="ECO:0000256" key="3">
    <source>
        <dbReference type="ARBA" id="ARBA00022517"/>
    </source>
</evidence>
<dbReference type="PANTHER" id="PTHR11096">
    <property type="entry name" value="RNA 3' TERMINAL PHOSPHATE CYCLASE"/>
    <property type="match status" value="1"/>
</dbReference>
<dbReference type="InterPro" id="IPR023797">
    <property type="entry name" value="RNA3'_phos_cyclase_dom"/>
</dbReference>
<dbReference type="PIRSF" id="PIRSF005378">
    <property type="entry name" value="RNA3'_term_phos_cycl_euk"/>
    <property type="match status" value="1"/>
</dbReference>
<organism evidence="7 8">
    <name type="scientific">Romanomermis culicivorax</name>
    <name type="common">Nematode worm</name>
    <dbReference type="NCBI Taxonomy" id="13658"/>
    <lineage>
        <taxon>Eukaryota</taxon>
        <taxon>Metazoa</taxon>
        <taxon>Ecdysozoa</taxon>
        <taxon>Nematoda</taxon>
        <taxon>Enoplea</taxon>
        <taxon>Dorylaimia</taxon>
        <taxon>Mermithida</taxon>
        <taxon>Mermithoidea</taxon>
        <taxon>Mermithidae</taxon>
        <taxon>Romanomermis</taxon>
    </lineage>
</organism>
<evidence type="ECO:0000313" key="7">
    <source>
        <dbReference type="Proteomes" id="UP000887565"/>
    </source>
</evidence>
<evidence type="ECO:0000256" key="2">
    <source>
        <dbReference type="ARBA" id="ARBA00007089"/>
    </source>
</evidence>
<dbReference type="GO" id="GO:0005730">
    <property type="term" value="C:nucleolus"/>
    <property type="evidence" value="ECO:0007669"/>
    <property type="project" value="UniProtKB-SubCell"/>
</dbReference>
<keyword evidence="7" id="KW-1185">Reference proteome</keyword>
<reference evidence="8" key="1">
    <citation type="submission" date="2022-11" db="UniProtKB">
        <authorList>
            <consortium name="WormBaseParasite"/>
        </authorList>
    </citation>
    <scope>IDENTIFICATION</scope>
</reference>
<evidence type="ECO:0000256" key="4">
    <source>
        <dbReference type="ARBA" id="ARBA00023242"/>
    </source>
</evidence>
<sequence>MTTSSHVFEYEGCNFMRQRLILATLSGRSVKIKNIRSVEEFPGLRDYEINVLKLIDLITNGAKIDINATGTNFYYQPGLLQGGSFDFDCQSERGIGYYLELLLILAPFCKHPIKATLRGVTDCKQDLSCDYLRHCWLPVMRKFMLDSEDLEIKIMKRGLLPDAGGEVQFMSPICRTSLRPLQHLKQGKITKIRGSAFACRVSPMLASRTVDAIKKVLRVFTPNIYIYVDSRKGPSSGNSPGFGATIHAETTEGVVFGAQGVSNPVGTEPVTPEDLGFEIGKSLIEEIYRGGCIDASVQSLSFLFMTLGQKDVSKIVCGPLSINSIYFLRYLKDFFQTTFRIENFASENSDLPMEPDDENDEDRFRLGNTSKVLLTCIGVGYTNINKMLT</sequence>
<comment type="similarity">
    <text evidence="2">Belongs to the RNA 3'-terminal cyclase family. Type 2 subfamily.</text>
</comment>
<dbReference type="NCBIfam" id="TIGR03400">
    <property type="entry name" value="18S_RNA_Rcl1p"/>
    <property type="match status" value="1"/>
</dbReference>
<dbReference type="Gene3D" id="3.30.360.20">
    <property type="entry name" value="RNA 3'-terminal phosphate cyclase, insert domain"/>
    <property type="match status" value="1"/>
</dbReference>
<dbReference type="OMA" id="YTDQNKG"/>
<dbReference type="InterPro" id="IPR016443">
    <property type="entry name" value="RNA3'_term_phos_cyc_type_2"/>
</dbReference>
<keyword evidence="4" id="KW-0539">Nucleus</keyword>
<dbReference type="SUPFAM" id="SSF55205">
    <property type="entry name" value="EPT/RTPC-like"/>
    <property type="match status" value="1"/>
</dbReference>
<dbReference type="WBParaSite" id="nRc.2.0.1.t31245-RA">
    <property type="protein sequence ID" value="nRc.2.0.1.t31245-RA"/>
    <property type="gene ID" value="nRc.2.0.1.g31245"/>
</dbReference>
<dbReference type="GO" id="GO:0000479">
    <property type="term" value="P:endonucleolytic cleavage of tricistronic rRNA transcript (SSU-rRNA, 5.8S rRNA, LSU-rRNA)"/>
    <property type="evidence" value="ECO:0007669"/>
    <property type="project" value="TreeGrafter"/>
</dbReference>
<keyword evidence="3" id="KW-0690">Ribosome biogenesis</keyword>
<dbReference type="PANTHER" id="PTHR11096:SF1">
    <property type="entry name" value="RNA 3'-TERMINAL PHOSPHATE CYCLASE-LIKE PROTEIN"/>
    <property type="match status" value="1"/>
</dbReference>
<comment type="subcellular location">
    <subcellularLocation>
        <location evidence="1">Nucleus</location>
        <location evidence="1">Nucleolus</location>
    </subcellularLocation>
</comment>
<evidence type="ECO:0000256" key="1">
    <source>
        <dbReference type="ARBA" id="ARBA00004604"/>
    </source>
</evidence>
<dbReference type="GO" id="GO:0004521">
    <property type="term" value="F:RNA endonuclease activity"/>
    <property type="evidence" value="ECO:0007669"/>
    <property type="project" value="TreeGrafter"/>
</dbReference>
<feature type="domain" description="RNA 3'-terminal phosphate cyclase insert" evidence="6">
    <location>
        <begin position="185"/>
        <end position="287"/>
    </location>
</feature>
<dbReference type="InterPro" id="IPR013792">
    <property type="entry name" value="RNA3'P_cycl/enolpyr_Trfase_a/b"/>
</dbReference>
<protein>
    <submittedName>
        <fullName evidence="8">RNA 3'-terminal phosphate cyclase-like protein</fullName>
    </submittedName>
</protein>
<evidence type="ECO:0000313" key="8">
    <source>
        <dbReference type="WBParaSite" id="nRc.2.0.1.t31245-RA"/>
    </source>
</evidence>
<dbReference type="Gene3D" id="3.65.10.20">
    <property type="entry name" value="RNA 3'-terminal phosphate cyclase domain"/>
    <property type="match status" value="1"/>
</dbReference>
<evidence type="ECO:0000259" key="5">
    <source>
        <dbReference type="Pfam" id="PF01137"/>
    </source>
</evidence>
<feature type="domain" description="RNA 3'-terminal phosphate cyclase" evidence="5">
    <location>
        <begin position="10"/>
        <end position="341"/>
    </location>
</feature>
<dbReference type="InterPro" id="IPR037136">
    <property type="entry name" value="RNA3'_phos_cyclase_dom_sf"/>
</dbReference>
<dbReference type="Pfam" id="PF05189">
    <property type="entry name" value="RTC_insert"/>
    <property type="match status" value="1"/>
</dbReference>
<dbReference type="AlphaFoldDB" id="A0A915JZ38"/>
<dbReference type="Proteomes" id="UP000887565">
    <property type="component" value="Unplaced"/>
</dbReference>
<dbReference type="InterPro" id="IPR000228">
    <property type="entry name" value="RNA3'_term_phos_cyc"/>
</dbReference>
<dbReference type="Pfam" id="PF01137">
    <property type="entry name" value="RTC"/>
    <property type="match status" value="1"/>
</dbReference>